<dbReference type="RefSeq" id="WP_092736832.1">
    <property type="nucleotide sequence ID" value="NZ_FNOV01000001.1"/>
</dbReference>
<proteinExistence type="predicted"/>
<sequence length="506" mass="54934">MTEKDSDHFYRDLRRKLEPYGSPPPESVWAGIQQQLPPQRPSWLRRLMPLGLLAVLLVSITVTSTYWRPFFQKEPAEHAAATVARAPERSTAGRASNPLSNTVEPSTDSPLTGATAADSDAATSINDFDTPPSPAIGAGSDSGVNAGADASPATRAARSSNTLPGNGFNLPTIRPGNRHQANRPAAAATDQPTQFAGVAKHRNQPQRTANEQQPTTLALVRNRPMNRRGRGAKASNRPADRQGRATPASDLAGLAATFSNEPLARRPLPTPPQPAVPKVSSRPLPRPPRPTRQELRLRNWSVQLTAGPSLTYRLLGSASTQLEKLERPAWSGSGQLMGAYAFSPRLTVAGGLGFAQYANTLRYTLSNADSAKTRQIDFRDTYNFITIPVQAQLTLGGNHRWRYGVLGGGTAALLTSMRVTEGSACNCGQRLRRPTPTDTAYRRLNLALTVGAFADYQFAPGQWLTIRPQGELFLNSLTTPNNRAPRHPFSVGVQLGYRWNLDPRKH</sequence>
<dbReference type="EMBL" id="FNOV01000001">
    <property type="protein sequence ID" value="SDX35964.1"/>
    <property type="molecule type" value="Genomic_DNA"/>
</dbReference>
<keyword evidence="4" id="KW-1185">Reference proteome</keyword>
<evidence type="ECO:0000313" key="3">
    <source>
        <dbReference type="EMBL" id="SDX35964.1"/>
    </source>
</evidence>
<feature type="transmembrane region" description="Helical" evidence="2">
    <location>
        <begin position="47"/>
        <end position="67"/>
    </location>
</feature>
<feature type="region of interest" description="Disordered" evidence="1">
    <location>
        <begin position="81"/>
        <end position="294"/>
    </location>
</feature>
<organism evidence="3 4">
    <name type="scientific">Hymenobacter psychrophilus</name>
    <dbReference type="NCBI Taxonomy" id="651662"/>
    <lineage>
        <taxon>Bacteria</taxon>
        <taxon>Pseudomonadati</taxon>
        <taxon>Bacteroidota</taxon>
        <taxon>Cytophagia</taxon>
        <taxon>Cytophagales</taxon>
        <taxon>Hymenobacteraceae</taxon>
        <taxon>Hymenobacter</taxon>
    </lineage>
</organism>
<name>A0A1H3B3I4_9BACT</name>
<dbReference type="STRING" id="651662.SAMN04488069_101131"/>
<feature type="compositionally biased region" description="Polar residues" evidence="1">
    <location>
        <begin position="93"/>
        <end position="112"/>
    </location>
</feature>
<feature type="compositionally biased region" description="Polar residues" evidence="1">
    <location>
        <begin position="205"/>
        <end position="216"/>
    </location>
</feature>
<gene>
    <name evidence="3" type="ORF">SAMN04488069_101131</name>
</gene>
<protein>
    <submittedName>
        <fullName evidence="3">Outer membrane protein beta-barrel domain-containing protein</fullName>
    </submittedName>
</protein>
<dbReference type="OrthoDB" id="863638at2"/>
<keyword evidence="2" id="KW-0812">Transmembrane</keyword>
<dbReference type="Proteomes" id="UP000199249">
    <property type="component" value="Unassembled WGS sequence"/>
</dbReference>
<accession>A0A1H3B3I4</accession>
<evidence type="ECO:0000256" key="1">
    <source>
        <dbReference type="SAM" id="MobiDB-lite"/>
    </source>
</evidence>
<feature type="compositionally biased region" description="Low complexity" evidence="1">
    <location>
        <begin position="114"/>
        <end position="124"/>
    </location>
</feature>
<dbReference type="AlphaFoldDB" id="A0A1H3B3I4"/>
<evidence type="ECO:0000313" key="4">
    <source>
        <dbReference type="Proteomes" id="UP000199249"/>
    </source>
</evidence>
<evidence type="ECO:0000256" key="2">
    <source>
        <dbReference type="SAM" id="Phobius"/>
    </source>
</evidence>
<keyword evidence="2" id="KW-0472">Membrane</keyword>
<reference evidence="4" key="1">
    <citation type="submission" date="2016-10" db="EMBL/GenBank/DDBJ databases">
        <authorList>
            <person name="Varghese N."/>
            <person name="Submissions S."/>
        </authorList>
    </citation>
    <scope>NUCLEOTIDE SEQUENCE [LARGE SCALE GENOMIC DNA]</scope>
    <source>
        <strain evidence="4">CGMCC 1.8975</strain>
    </source>
</reference>
<keyword evidence="2" id="KW-1133">Transmembrane helix</keyword>